<dbReference type="InterPro" id="IPR035914">
    <property type="entry name" value="Sperma_CUB_dom_sf"/>
</dbReference>
<dbReference type="SUPFAM" id="SSF57424">
    <property type="entry name" value="LDL receptor-like module"/>
    <property type="match status" value="4"/>
</dbReference>
<dbReference type="InterPro" id="IPR002172">
    <property type="entry name" value="LDrepeatLR_classA_rpt"/>
</dbReference>
<organism evidence="4 5">
    <name type="scientific">Branchiostoma lanceolatum</name>
    <name type="common">Common lancelet</name>
    <name type="synonym">Amphioxus lanceolatum</name>
    <dbReference type="NCBI Taxonomy" id="7740"/>
    <lineage>
        <taxon>Eukaryota</taxon>
        <taxon>Metazoa</taxon>
        <taxon>Chordata</taxon>
        <taxon>Cephalochordata</taxon>
        <taxon>Leptocardii</taxon>
        <taxon>Amphioxiformes</taxon>
        <taxon>Branchiostomatidae</taxon>
        <taxon>Branchiostoma</taxon>
    </lineage>
</organism>
<dbReference type="PROSITE" id="PS01209">
    <property type="entry name" value="LDLRA_1"/>
    <property type="match status" value="2"/>
</dbReference>
<keyword evidence="5" id="KW-1185">Reference proteome</keyword>
<dbReference type="InterPro" id="IPR036055">
    <property type="entry name" value="LDL_receptor-like_sf"/>
</dbReference>
<dbReference type="InterPro" id="IPR052129">
    <property type="entry name" value="Spermadhesin-Link_domain"/>
</dbReference>
<dbReference type="OrthoDB" id="9991628at2759"/>
<evidence type="ECO:0000259" key="3">
    <source>
        <dbReference type="SMART" id="SM00042"/>
    </source>
</evidence>
<sequence>MTGYAGSLSSPNYPNNYPPRTTCSWRLTTVPGRQLWLVFDELFSLEDFSGCAYDSLKIYGGPDKNSPILKNLCGESTPQPINLSGNEAFVEFYSDQAVTKPGFRIRWRTCSPHLLLCDEGSTCVRTADRCNMHQDCQDWTDELNCNHSQPCGGQIQTDGPGNITTLNYPVFFPPGLSCTWHIVATQGKRLRASFMGQFDVPCPTAVNVIELSPGGPVPNGTFTFCGSQTPPDVIVTAKERLKIDFQPPMVSPGKGFALSWETNCQENYFPCPGGDCLTPEKVCDGEDDCQHGEDESSSTCPGTTTSLPMLTTDIDRRPKSTSEMTTHGKWYTSSHTTFQDGSINQKTILGAASTQHGLIHTPIVRIPNASTQTPQTWKDKAVTGAWNGTLGGSTMFTTPSLDTYPRHLCYSCHDDGACASPVDSPLPVTECLDDQDCWVERILGPGKEKERIVYRRGCGSLCPDHWKQEDCTDGWLQVCRLCCKENLCNSQLLNGDDKRFDNQVSESNTVEVLEPNWIYFLAASLSASTKLRRAYSIRTLRHTGEMGAMGGDVGYIIRIIFITRFLLGCILGQTDPCGRSGPLVMQGYTGTISSPNYPQEYPPHMICRWHVISTLPEKQLWLVFKPIFSIEMLVGGCSYDYVQVYDGPNDNSPLVNSLCGDNAPPPIMLSGKEVFVKFKTDAAINKKGFSLTWQTCAPHLLLCDEGSTCVRTADRCNMHQDCQDWTDELNCNNQSPCGGQIQTDGPGNITTLNYPVFFPPGLSCTWHIVATQGKRLRVSFMGQFDVPCPTAVNVTELSPDGPVPNGTFTFCGSQTPPDVIVTAKERLKIDFQPPMVSPGKGFALSWETNCQENYFPCPGGDCLTPEKVCDGEDDCQHGEDESSSTCPGTTTSSRSSTMVTTDIDRKPGRETTPSHMAVTHGEWHYHTRTVLGGILNTSSPTPHGIGTLADSTVVTAQSIATDDDCGNKGIDTYPRHLCYSCHDDGACTSPVDSSLPVIECLDDQDCWVERILGPGKEKERILYRRGCGSLCPDHWKQEDCTDGWLQVCRLCCNRDLCNSQLLNGDDKRFANQVSESNTVEVLEPNWIYFLAASLSAVGMFTA</sequence>
<dbReference type="AlphaFoldDB" id="A0A8K0EN68"/>
<dbReference type="Gene3D" id="2.60.120.290">
    <property type="entry name" value="Spermadhesin, CUB domain"/>
    <property type="match status" value="4"/>
</dbReference>
<feature type="compositionally biased region" description="Low complexity" evidence="2">
    <location>
        <begin position="883"/>
        <end position="901"/>
    </location>
</feature>
<dbReference type="SUPFAM" id="SSF49854">
    <property type="entry name" value="Spermadhesin, CUB domain"/>
    <property type="match status" value="4"/>
</dbReference>
<evidence type="ECO:0000313" key="5">
    <source>
        <dbReference type="Proteomes" id="UP000838412"/>
    </source>
</evidence>
<dbReference type="SMART" id="SM00042">
    <property type="entry name" value="CUB"/>
    <property type="match status" value="4"/>
</dbReference>
<dbReference type="InterPro" id="IPR000859">
    <property type="entry name" value="CUB_dom"/>
</dbReference>
<feature type="domain" description="CUB" evidence="3">
    <location>
        <begin position="151"/>
        <end position="263"/>
    </location>
</feature>
<dbReference type="CDD" id="cd00041">
    <property type="entry name" value="CUB"/>
    <property type="match status" value="4"/>
</dbReference>
<dbReference type="SMART" id="SM00192">
    <property type="entry name" value="LDLa"/>
    <property type="match status" value="4"/>
</dbReference>
<evidence type="ECO:0000256" key="2">
    <source>
        <dbReference type="SAM" id="MobiDB-lite"/>
    </source>
</evidence>
<gene>
    <name evidence="4" type="primary">TLL1</name>
    <name evidence="4" type="ORF">BLAG_LOCUS15828</name>
</gene>
<dbReference type="Proteomes" id="UP000838412">
    <property type="component" value="Chromosome 3"/>
</dbReference>
<evidence type="ECO:0000256" key="1">
    <source>
        <dbReference type="ARBA" id="ARBA00023157"/>
    </source>
</evidence>
<feature type="region of interest" description="Disordered" evidence="2">
    <location>
        <begin position="872"/>
        <end position="914"/>
    </location>
</feature>
<dbReference type="CDD" id="cd00112">
    <property type="entry name" value="LDLa"/>
    <property type="match status" value="4"/>
</dbReference>
<dbReference type="FunFam" id="2.60.120.290:FF:000013">
    <property type="entry name" value="Membrane frizzled-related protein"/>
    <property type="match status" value="2"/>
</dbReference>
<reference evidence="4" key="1">
    <citation type="submission" date="2022-01" db="EMBL/GenBank/DDBJ databases">
        <authorList>
            <person name="Braso-Vives M."/>
        </authorList>
    </citation>
    <scope>NUCLEOTIDE SEQUENCE</scope>
</reference>
<dbReference type="PANTHER" id="PTHR46908">
    <property type="entry name" value="CUBILIN-LIKE PROTEIN"/>
    <property type="match status" value="1"/>
</dbReference>
<evidence type="ECO:0000313" key="4">
    <source>
        <dbReference type="EMBL" id="CAH1258167.1"/>
    </source>
</evidence>
<dbReference type="PANTHER" id="PTHR46908:SF8">
    <property type="entry name" value="C-TYPE LECTIN DOMAIN-CONTAINING PROTEIN"/>
    <property type="match status" value="1"/>
</dbReference>
<dbReference type="Gene3D" id="4.10.400.10">
    <property type="entry name" value="Low-density Lipoprotein Receptor"/>
    <property type="match status" value="2"/>
</dbReference>
<dbReference type="Pfam" id="PF00431">
    <property type="entry name" value="CUB"/>
    <property type="match status" value="4"/>
</dbReference>
<dbReference type="Gene3D" id="2.40.128.620">
    <property type="match status" value="2"/>
</dbReference>
<proteinExistence type="predicted"/>
<accession>A0A8K0EN68</accession>
<protein>
    <submittedName>
        <fullName evidence="4">TLL1 protein</fullName>
    </submittedName>
</protein>
<dbReference type="PRINTS" id="PR00261">
    <property type="entry name" value="LDLRECEPTOR"/>
</dbReference>
<dbReference type="InterPro" id="IPR023415">
    <property type="entry name" value="LDLR_class-A_CS"/>
</dbReference>
<dbReference type="Pfam" id="PF00057">
    <property type="entry name" value="Ldl_recept_a"/>
    <property type="match status" value="4"/>
</dbReference>
<feature type="compositionally biased region" description="Polar residues" evidence="2">
    <location>
        <begin position="297"/>
        <end position="309"/>
    </location>
</feature>
<feature type="domain" description="CUB" evidence="3">
    <location>
        <begin position="1"/>
        <end position="110"/>
    </location>
</feature>
<feature type="domain" description="CUB" evidence="3">
    <location>
        <begin position="580"/>
        <end position="696"/>
    </location>
</feature>
<name>A0A8K0EN68_BRALA</name>
<dbReference type="EMBL" id="OV696688">
    <property type="protein sequence ID" value="CAH1258167.1"/>
    <property type="molecule type" value="Genomic_DNA"/>
</dbReference>
<feature type="region of interest" description="Disordered" evidence="2">
    <location>
        <begin position="287"/>
        <end position="327"/>
    </location>
</feature>
<dbReference type="CDD" id="cd00117">
    <property type="entry name" value="TFP"/>
    <property type="match status" value="2"/>
</dbReference>
<keyword evidence="1" id="KW-1015">Disulfide bond</keyword>
<feature type="domain" description="CUB" evidence="3">
    <location>
        <begin position="737"/>
        <end position="849"/>
    </location>
</feature>